<protein>
    <recommendedName>
        <fullName evidence="4">SbsC C-terminal domain-containing protein</fullName>
    </recommendedName>
</protein>
<evidence type="ECO:0008006" key="4">
    <source>
        <dbReference type="Google" id="ProtNLM"/>
    </source>
</evidence>
<evidence type="ECO:0000313" key="3">
    <source>
        <dbReference type="Proteomes" id="UP000013911"/>
    </source>
</evidence>
<feature type="chain" id="PRO_5004451535" description="SbsC C-terminal domain-containing protein" evidence="1">
    <location>
        <begin position="30"/>
        <end position="438"/>
    </location>
</feature>
<evidence type="ECO:0000256" key="1">
    <source>
        <dbReference type="SAM" id="SignalP"/>
    </source>
</evidence>
<dbReference type="AlphaFoldDB" id="R7ZHU4"/>
<dbReference type="RefSeq" id="WP_010857622.1">
    <property type="nucleotide sequence ID" value="NZ_KB933398.1"/>
</dbReference>
<keyword evidence="1" id="KW-0732">Signal</keyword>
<dbReference type="PATRIC" id="fig|1285586.5.peg.660"/>
<name>R7ZHU4_LYSSH</name>
<dbReference type="Proteomes" id="UP000013911">
    <property type="component" value="Unassembled WGS sequence"/>
</dbReference>
<dbReference type="eggNOG" id="COG1511">
    <property type="taxonomic scope" value="Bacteria"/>
</dbReference>
<gene>
    <name evidence="2" type="ORF">H131_03289</name>
</gene>
<dbReference type="HOGENOM" id="CLU_637439_0_0_9"/>
<accession>R7ZHU4</accession>
<reference evidence="2 3" key="1">
    <citation type="submission" date="2013-04" db="EMBL/GenBank/DDBJ databases">
        <title>Draft genome of the heavy metal tolerant bacterium Lysinibacillus sphaericus strain OT4b.31.</title>
        <authorList>
            <person name="Pena-Montenegro T.D."/>
            <person name="Dussan J."/>
        </authorList>
    </citation>
    <scope>NUCLEOTIDE SEQUENCE [LARGE SCALE GENOMIC DNA]</scope>
    <source>
        <strain evidence="2 3">OT4b.31</strain>
    </source>
</reference>
<sequence length="438" mass="48569">MKHKRSLALFALVAVPSLILTTPTTSASAADISANSKTAYIYNYSYNYYYYYNSNVSNVIQLINNINDTVSSFQPTLEAANKAYNALTETEKQYVTNYGTLSNHQQTRVAYRRLATQIEEKLASVESTSINYYQNVIETRDWYNTLNAAQKSFVSADTQKILTSSIAPNTSVDKVVNKIQLLNSSRISFHKDVAEARAEYNALRRFSNVSFPSGTEKLLLDAEQLVLKDKAAAKEVENAIAALSPKTSTTQDVQAVKTAFEALTPVQQQLVPNVGILVDYVNGKYKLPSKGNSIKTPILSDTAAVPGKNTVMSKSRNTYKAKINVADSEISSERFILTTKANMTVIIPPLGTLVNEDSGVMDIQLIRNLNRITFQATLNKKPVEFVADIEVIIENLPKDASIVRINEFGNQEPTSYTVNDNQHIIQTKTSGTFQIIRN</sequence>
<proteinExistence type="predicted"/>
<organism evidence="2 3">
    <name type="scientific">Lysinibacillus sphaericus OT4b.31</name>
    <dbReference type="NCBI Taxonomy" id="1285586"/>
    <lineage>
        <taxon>Bacteria</taxon>
        <taxon>Bacillati</taxon>
        <taxon>Bacillota</taxon>
        <taxon>Bacilli</taxon>
        <taxon>Bacillales</taxon>
        <taxon>Bacillaceae</taxon>
        <taxon>Lysinibacillus</taxon>
    </lineage>
</organism>
<dbReference type="EMBL" id="AQPX01000008">
    <property type="protein sequence ID" value="EON73653.1"/>
    <property type="molecule type" value="Genomic_DNA"/>
</dbReference>
<dbReference type="OrthoDB" id="2726491at2"/>
<evidence type="ECO:0000313" key="2">
    <source>
        <dbReference type="EMBL" id="EON73653.1"/>
    </source>
</evidence>
<comment type="caution">
    <text evidence="2">The sequence shown here is derived from an EMBL/GenBank/DDBJ whole genome shotgun (WGS) entry which is preliminary data.</text>
</comment>
<feature type="signal peptide" evidence="1">
    <location>
        <begin position="1"/>
        <end position="29"/>
    </location>
</feature>